<dbReference type="Pfam" id="PF00098">
    <property type="entry name" value="zf-CCHC"/>
    <property type="match status" value="1"/>
</dbReference>
<dbReference type="InterPro" id="IPR002059">
    <property type="entry name" value="CSP_DNA-bd"/>
</dbReference>
<dbReference type="Gene3D" id="2.40.50.140">
    <property type="entry name" value="Nucleic acid-binding proteins"/>
    <property type="match status" value="1"/>
</dbReference>
<keyword evidence="6" id="KW-1185">Reference proteome</keyword>
<evidence type="ECO:0000313" key="6">
    <source>
        <dbReference type="Proteomes" id="UP001154282"/>
    </source>
</evidence>
<name>A0AAV0NUA8_9ROSI</name>
<dbReference type="InterPro" id="IPR001878">
    <property type="entry name" value="Znf_CCHC"/>
</dbReference>
<dbReference type="GO" id="GO:0008270">
    <property type="term" value="F:zinc ion binding"/>
    <property type="evidence" value="ECO:0007669"/>
    <property type="project" value="UniProtKB-KW"/>
</dbReference>
<dbReference type="PANTHER" id="PTHR46565:SF5">
    <property type="entry name" value="COLD SHOCK PROTEIN 2-LIKE"/>
    <property type="match status" value="1"/>
</dbReference>
<keyword evidence="1" id="KW-0862">Zinc</keyword>
<dbReference type="PRINTS" id="PR00050">
    <property type="entry name" value="COLDSHOCK"/>
</dbReference>
<dbReference type="Gene3D" id="4.10.60.10">
    <property type="entry name" value="Zinc finger, CCHC-type"/>
    <property type="match status" value="1"/>
</dbReference>
<dbReference type="SMART" id="SM00357">
    <property type="entry name" value="CSP"/>
    <property type="match status" value="1"/>
</dbReference>
<dbReference type="PANTHER" id="PTHR46565">
    <property type="entry name" value="COLD SHOCK DOMAIN PROTEIN 2"/>
    <property type="match status" value="1"/>
</dbReference>
<dbReference type="SMART" id="SM00343">
    <property type="entry name" value="ZnF_C2HC"/>
    <property type="match status" value="1"/>
</dbReference>
<comment type="caution">
    <text evidence="5">The sequence shown here is derived from an EMBL/GenBank/DDBJ whole genome shotgun (WGS) entry which is preliminary data.</text>
</comment>
<keyword evidence="1" id="KW-0863">Zinc-finger</keyword>
<feature type="domain" description="CSD" evidence="4">
    <location>
        <begin position="6"/>
        <end position="72"/>
    </location>
</feature>
<feature type="region of interest" description="Disordered" evidence="2">
    <location>
        <begin position="74"/>
        <end position="108"/>
    </location>
</feature>
<reference evidence="5" key="1">
    <citation type="submission" date="2022-08" db="EMBL/GenBank/DDBJ databases">
        <authorList>
            <person name="Gutierrez-Valencia J."/>
        </authorList>
    </citation>
    <scope>NUCLEOTIDE SEQUENCE</scope>
</reference>
<dbReference type="SUPFAM" id="SSF50249">
    <property type="entry name" value="Nucleic acid-binding proteins"/>
    <property type="match status" value="1"/>
</dbReference>
<gene>
    <name evidence="5" type="ORF">LITE_LOCUS35290</name>
</gene>
<dbReference type="InterPro" id="IPR012340">
    <property type="entry name" value="NA-bd_OB-fold"/>
</dbReference>
<evidence type="ECO:0000259" key="3">
    <source>
        <dbReference type="PROSITE" id="PS50158"/>
    </source>
</evidence>
<dbReference type="InterPro" id="IPR036875">
    <property type="entry name" value="Znf_CCHC_sf"/>
</dbReference>
<dbReference type="GO" id="GO:0003676">
    <property type="term" value="F:nucleic acid binding"/>
    <property type="evidence" value="ECO:0007669"/>
    <property type="project" value="InterPro"/>
</dbReference>
<dbReference type="Proteomes" id="UP001154282">
    <property type="component" value="Unassembled WGS sequence"/>
</dbReference>
<evidence type="ECO:0000256" key="1">
    <source>
        <dbReference type="PROSITE-ProRule" id="PRU00047"/>
    </source>
</evidence>
<feature type="domain" description="CCHC-type" evidence="3">
    <location>
        <begin position="126"/>
        <end position="139"/>
    </location>
</feature>
<proteinExistence type="predicted"/>
<dbReference type="InterPro" id="IPR011129">
    <property type="entry name" value="CSD"/>
</dbReference>
<dbReference type="CDD" id="cd04458">
    <property type="entry name" value="CSP_CDS"/>
    <property type="match status" value="1"/>
</dbReference>
<dbReference type="PROSITE" id="PS50158">
    <property type="entry name" value="ZF_CCHC"/>
    <property type="match status" value="1"/>
</dbReference>
<dbReference type="PROSITE" id="PS51857">
    <property type="entry name" value="CSD_2"/>
    <property type="match status" value="1"/>
</dbReference>
<evidence type="ECO:0000256" key="2">
    <source>
        <dbReference type="SAM" id="MobiDB-lite"/>
    </source>
</evidence>
<organism evidence="5 6">
    <name type="scientific">Linum tenue</name>
    <dbReference type="NCBI Taxonomy" id="586396"/>
    <lineage>
        <taxon>Eukaryota</taxon>
        <taxon>Viridiplantae</taxon>
        <taxon>Streptophyta</taxon>
        <taxon>Embryophyta</taxon>
        <taxon>Tracheophyta</taxon>
        <taxon>Spermatophyta</taxon>
        <taxon>Magnoliopsida</taxon>
        <taxon>eudicotyledons</taxon>
        <taxon>Gunneridae</taxon>
        <taxon>Pentapetalae</taxon>
        <taxon>rosids</taxon>
        <taxon>fabids</taxon>
        <taxon>Malpighiales</taxon>
        <taxon>Linaceae</taxon>
        <taxon>Linum</taxon>
    </lineage>
</organism>
<dbReference type="Pfam" id="PF00313">
    <property type="entry name" value="CSD"/>
    <property type="match status" value="1"/>
</dbReference>
<protein>
    <submittedName>
        <fullName evidence="5">Uncharacterized protein</fullName>
    </submittedName>
</protein>
<sequence length="245" mass="25356">MTETKRSSGTIKWFSARKGFGFVAPDDGGEDLFVHQTSIQSEGFRTLFDGQAAEFSVDFAEDGRSKAVDVAAISRSRRPPPRGGGGRGFHARRGRGGGGYGRGMRGGGRSGGGGYGDGGGGGGGECYNCGRFGHLARDCYSGGGRGSRRYGRGGGYSGGRGGGGECYRCRIWNQEGERVVGSGSGFEKEKESPDRVLGLHNGSGGGDRGVQKGAGWASSKYIAPALSPVTAWSISTNRESDEGIS</sequence>
<dbReference type="EMBL" id="CAMGYJ010000008">
    <property type="protein sequence ID" value="CAI0462265.1"/>
    <property type="molecule type" value="Genomic_DNA"/>
</dbReference>
<keyword evidence="1" id="KW-0479">Metal-binding</keyword>
<accession>A0AAV0NUA8</accession>
<evidence type="ECO:0000313" key="5">
    <source>
        <dbReference type="EMBL" id="CAI0462265.1"/>
    </source>
</evidence>
<dbReference type="AlphaFoldDB" id="A0AAV0NUA8"/>
<evidence type="ECO:0000259" key="4">
    <source>
        <dbReference type="PROSITE" id="PS51857"/>
    </source>
</evidence>
<feature type="compositionally biased region" description="Gly residues" evidence="2">
    <location>
        <begin position="96"/>
        <end position="108"/>
    </location>
</feature>
<dbReference type="SUPFAM" id="SSF57756">
    <property type="entry name" value="Retrovirus zinc finger-like domains"/>
    <property type="match status" value="1"/>
</dbReference>